<dbReference type="KEGG" id="tva:75647148"/>
<evidence type="ECO:0000313" key="3">
    <source>
        <dbReference type="Proteomes" id="UP000001542"/>
    </source>
</evidence>
<reference evidence="2" key="1">
    <citation type="submission" date="2006-10" db="EMBL/GenBank/DDBJ databases">
        <authorList>
            <person name="Amadeo P."/>
            <person name="Zhao Q."/>
            <person name="Wortman J."/>
            <person name="Fraser-Liggett C."/>
            <person name="Carlton J."/>
        </authorList>
    </citation>
    <scope>NUCLEOTIDE SEQUENCE</scope>
    <source>
        <strain evidence="2">G3</strain>
    </source>
</reference>
<evidence type="ECO:0000313" key="2">
    <source>
        <dbReference type="EMBL" id="EAY14088.1"/>
    </source>
</evidence>
<evidence type="ECO:0000256" key="1">
    <source>
        <dbReference type="SAM" id="Phobius"/>
    </source>
</evidence>
<organism evidence="2 3">
    <name type="scientific">Trichomonas vaginalis (strain ATCC PRA-98 / G3)</name>
    <dbReference type="NCBI Taxonomy" id="412133"/>
    <lineage>
        <taxon>Eukaryota</taxon>
        <taxon>Metamonada</taxon>
        <taxon>Parabasalia</taxon>
        <taxon>Trichomonadida</taxon>
        <taxon>Trichomonadidae</taxon>
        <taxon>Trichomonas</taxon>
    </lineage>
</organism>
<reference evidence="2" key="2">
    <citation type="journal article" date="2007" name="Science">
        <title>Draft genome sequence of the sexually transmitted pathogen Trichomonas vaginalis.</title>
        <authorList>
            <person name="Carlton J.M."/>
            <person name="Hirt R.P."/>
            <person name="Silva J.C."/>
            <person name="Delcher A.L."/>
            <person name="Schatz M."/>
            <person name="Zhao Q."/>
            <person name="Wortman J.R."/>
            <person name="Bidwell S.L."/>
            <person name="Alsmark U.C.M."/>
            <person name="Besteiro S."/>
            <person name="Sicheritz-Ponten T."/>
            <person name="Noel C.J."/>
            <person name="Dacks J.B."/>
            <person name="Foster P.G."/>
            <person name="Simillion C."/>
            <person name="Van de Peer Y."/>
            <person name="Miranda-Saavedra D."/>
            <person name="Barton G.J."/>
            <person name="Westrop G.D."/>
            <person name="Mueller S."/>
            <person name="Dessi D."/>
            <person name="Fiori P.L."/>
            <person name="Ren Q."/>
            <person name="Paulsen I."/>
            <person name="Zhang H."/>
            <person name="Bastida-Corcuera F.D."/>
            <person name="Simoes-Barbosa A."/>
            <person name="Brown M.T."/>
            <person name="Hayes R.D."/>
            <person name="Mukherjee M."/>
            <person name="Okumura C.Y."/>
            <person name="Schneider R."/>
            <person name="Smith A.J."/>
            <person name="Vanacova S."/>
            <person name="Villalvazo M."/>
            <person name="Haas B.J."/>
            <person name="Pertea M."/>
            <person name="Feldblyum T.V."/>
            <person name="Utterback T.R."/>
            <person name="Shu C.L."/>
            <person name="Osoegawa K."/>
            <person name="de Jong P.J."/>
            <person name="Hrdy I."/>
            <person name="Horvathova L."/>
            <person name="Zubacova Z."/>
            <person name="Dolezal P."/>
            <person name="Malik S.B."/>
            <person name="Logsdon J.M. Jr."/>
            <person name="Henze K."/>
            <person name="Gupta A."/>
            <person name="Wang C.C."/>
            <person name="Dunne R.L."/>
            <person name="Upcroft J.A."/>
            <person name="Upcroft P."/>
            <person name="White O."/>
            <person name="Salzberg S.L."/>
            <person name="Tang P."/>
            <person name="Chiu C.-H."/>
            <person name="Lee Y.-S."/>
            <person name="Embley T.M."/>
            <person name="Coombs G.H."/>
            <person name="Mottram J.C."/>
            <person name="Tachezy J."/>
            <person name="Fraser-Liggett C.M."/>
            <person name="Johnson P.J."/>
        </authorList>
    </citation>
    <scope>NUCLEOTIDE SEQUENCE [LARGE SCALE GENOMIC DNA]</scope>
    <source>
        <strain evidence="2">G3</strain>
    </source>
</reference>
<keyword evidence="1" id="KW-0472">Membrane</keyword>
<keyword evidence="3" id="KW-1185">Reference proteome</keyword>
<proteinExistence type="predicted"/>
<dbReference type="EMBL" id="DS113275">
    <property type="protein sequence ID" value="EAY14088.1"/>
    <property type="molecule type" value="Genomic_DNA"/>
</dbReference>
<accession>A2DZM0</accession>
<dbReference type="RefSeq" id="XP_001326311.1">
    <property type="nucleotide sequence ID" value="XM_001326276.1"/>
</dbReference>
<dbReference type="AlphaFoldDB" id="A2DZM0"/>
<sequence length="445" mass="50150">MPSNISLLHLSISKLVSQSPMFTHGFHNLDIRHSSFSSFSSKLIHSSSFFNINLKNTYLTNFTTTAIQSDKKIYNSQIFTSPLEARTKSLSISNCRFVNVQSSSGCIVYNDNSGSLALYSTSFSNCHSIDGPVTLYTVTSTYSIEYCCFLDCSSTTSTKTNILTQFSNSGKLSSVSFYNCECKASSSAGIYIKTDSFRSNMLNISKFTTIGTCLFIMSKNSDISNDDEIHTAIFDTVKSKYTLGIYNFTSFKVTQTRFENNTAQFIMDVALNTLVQVSFSEFYLLDAKLLHGSNSSIVFNNCNFDKTFTFIEGLPLKNCKFNYEGKKLFEKLPDYQDKCWSTIQNDPSSRDRVSAGKVFNIIILLIVFVVAILCAIRYIRINYFEDHAGRDVLERLNVFEGEENPEIKMMLMDIKNGRTPDKGKDNTETDVLKIDVDEDEIAKQV</sequence>
<name>A2DZM0_TRIV3</name>
<keyword evidence="1" id="KW-0812">Transmembrane</keyword>
<protein>
    <submittedName>
        <fullName evidence="2">Uncharacterized protein</fullName>
    </submittedName>
</protein>
<gene>
    <name evidence="2" type="ORF">TVAG_351360</name>
</gene>
<dbReference type="Proteomes" id="UP000001542">
    <property type="component" value="Unassembled WGS sequence"/>
</dbReference>
<feature type="transmembrane region" description="Helical" evidence="1">
    <location>
        <begin position="358"/>
        <end position="379"/>
    </location>
</feature>
<dbReference type="InParanoid" id="A2DZM0"/>
<keyword evidence="1" id="KW-1133">Transmembrane helix</keyword>
<dbReference type="VEuPathDB" id="TrichDB:TVAG_351360"/>
<dbReference type="VEuPathDB" id="TrichDB:TVAGG3_0260850"/>